<comment type="catalytic activity">
    <reaction evidence="1">
        <text>ATP + protein L-histidine = ADP + protein N-phospho-L-histidine.</text>
        <dbReference type="EC" id="2.7.13.3"/>
    </reaction>
</comment>
<evidence type="ECO:0000256" key="10">
    <source>
        <dbReference type="ARBA" id="ARBA00022840"/>
    </source>
</evidence>
<dbReference type="PANTHER" id="PTHR45453">
    <property type="entry name" value="PHOSPHATE REGULON SENSOR PROTEIN PHOR"/>
    <property type="match status" value="1"/>
</dbReference>
<dbReference type="SMART" id="SM00387">
    <property type="entry name" value="HATPase_c"/>
    <property type="match status" value="1"/>
</dbReference>
<proteinExistence type="predicted"/>
<dbReference type="InterPro" id="IPR005467">
    <property type="entry name" value="His_kinase_dom"/>
</dbReference>
<evidence type="ECO:0000256" key="3">
    <source>
        <dbReference type="ARBA" id="ARBA00012438"/>
    </source>
</evidence>
<evidence type="ECO:0000256" key="2">
    <source>
        <dbReference type="ARBA" id="ARBA00004651"/>
    </source>
</evidence>
<dbReference type="CDD" id="cd06225">
    <property type="entry name" value="HAMP"/>
    <property type="match status" value="1"/>
</dbReference>
<keyword evidence="8" id="KW-0547">Nucleotide-binding</keyword>
<feature type="domain" description="Histidine kinase" evidence="15">
    <location>
        <begin position="262"/>
        <end position="474"/>
    </location>
</feature>
<dbReference type="FunFam" id="1.10.287.130:FF:000001">
    <property type="entry name" value="Two-component sensor histidine kinase"/>
    <property type="match status" value="1"/>
</dbReference>
<dbReference type="GO" id="GO:0000155">
    <property type="term" value="F:phosphorelay sensor kinase activity"/>
    <property type="evidence" value="ECO:0007669"/>
    <property type="project" value="InterPro"/>
</dbReference>
<dbReference type="GO" id="GO:0005524">
    <property type="term" value="F:ATP binding"/>
    <property type="evidence" value="ECO:0007669"/>
    <property type="project" value="UniProtKB-KW"/>
</dbReference>
<feature type="transmembrane region" description="Helical" evidence="14">
    <location>
        <begin position="12"/>
        <end position="36"/>
    </location>
</feature>
<dbReference type="Gene3D" id="6.10.340.10">
    <property type="match status" value="1"/>
</dbReference>
<dbReference type="PROSITE" id="PS50885">
    <property type="entry name" value="HAMP"/>
    <property type="match status" value="1"/>
</dbReference>
<dbReference type="SUPFAM" id="SSF47384">
    <property type="entry name" value="Homodimeric domain of signal transducing histidine kinase"/>
    <property type="match status" value="1"/>
</dbReference>
<gene>
    <name evidence="17" type="ORF">CWD84_00570</name>
</gene>
<dbReference type="Pfam" id="PF02518">
    <property type="entry name" value="HATPase_c"/>
    <property type="match status" value="1"/>
</dbReference>
<evidence type="ECO:0000259" key="16">
    <source>
        <dbReference type="PROSITE" id="PS50885"/>
    </source>
</evidence>
<comment type="subcellular location">
    <subcellularLocation>
        <location evidence="2">Cell membrane</location>
        <topology evidence="2">Multi-pass membrane protein</topology>
    </subcellularLocation>
</comment>
<protein>
    <recommendedName>
        <fullName evidence="3">histidine kinase</fullName>
        <ecNumber evidence="3">2.7.13.3</ecNumber>
    </recommendedName>
</protein>
<evidence type="ECO:0000313" key="18">
    <source>
        <dbReference type="Proteomes" id="UP000234366"/>
    </source>
</evidence>
<evidence type="ECO:0000256" key="14">
    <source>
        <dbReference type="SAM" id="Phobius"/>
    </source>
</evidence>
<dbReference type="InterPro" id="IPR003661">
    <property type="entry name" value="HisK_dim/P_dom"/>
</dbReference>
<dbReference type="SUPFAM" id="SSF55874">
    <property type="entry name" value="ATPase domain of HSP90 chaperone/DNA topoisomerase II/histidine kinase"/>
    <property type="match status" value="1"/>
</dbReference>
<keyword evidence="6" id="KW-0808">Transferase</keyword>
<dbReference type="SMART" id="SM00304">
    <property type="entry name" value="HAMP"/>
    <property type="match status" value="1"/>
</dbReference>
<evidence type="ECO:0000256" key="4">
    <source>
        <dbReference type="ARBA" id="ARBA00022475"/>
    </source>
</evidence>
<dbReference type="KEGG" id="bsia:CWD84_00570"/>
<dbReference type="Pfam" id="PF00672">
    <property type="entry name" value="HAMP"/>
    <property type="match status" value="1"/>
</dbReference>
<dbReference type="AlphaFoldDB" id="A0AAI8HJZ0"/>
<evidence type="ECO:0000256" key="6">
    <source>
        <dbReference type="ARBA" id="ARBA00022679"/>
    </source>
</evidence>
<dbReference type="Gene3D" id="1.10.287.130">
    <property type="match status" value="1"/>
</dbReference>
<dbReference type="InterPro" id="IPR036097">
    <property type="entry name" value="HisK_dim/P_sf"/>
</dbReference>
<keyword evidence="9 17" id="KW-0418">Kinase</keyword>
<dbReference type="CDD" id="cd00082">
    <property type="entry name" value="HisKA"/>
    <property type="match status" value="1"/>
</dbReference>
<dbReference type="CDD" id="cd00075">
    <property type="entry name" value="HATPase"/>
    <property type="match status" value="1"/>
</dbReference>
<evidence type="ECO:0000256" key="12">
    <source>
        <dbReference type="ARBA" id="ARBA00023012"/>
    </source>
</evidence>
<dbReference type="RefSeq" id="WP_060963843.1">
    <property type="nucleotide sequence ID" value="NZ_CP025001.1"/>
</dbReference>
<evidence type="ECO:0000256" key="13">
    <source>
        <dbReference type="ARBA" id="ARBA00023136"/>
    </source>
</evidence>
<keyword evidence="12" id="KW-0902">Two-component regulatory system</keyword>
<dbReference type="Proteomes" id="UP000234366">
    <property type="component" value="Chromosome"/>
</dbReference>
<dbReference type="FunFam" id="3.30.565.10:FF:000006">
    <property type="entry name" value="Sensor histidine kinase WalK"/>
    <property type="match status" value="1"/>
</dbReference>
<feature type="transmembrane region" description="Helical" evidence="14">
    <location>
        <begin position="171"/>
        <end position="197"/>
    </location>
</feature>
<evidence type="ECO:0000256" key="1">
    <source>
        <dbReference type="ARBA" id="ARBA00000085"/>
    </source>
</evidence>
<name>A0AAI8HJZ0_9BACI</name>
<evidence type="ECO:0000256" key="8">
    <source>
        <dbReference type="ARBA" id="ARBA00022741"/>
    </source>
</evidence>
<evidence type="ECO:0000313" key="17">
    <source>
        <dbReference type="EMBL" id="AUJ75422.1"/>
    </source>
</evidence>
<evidence type="ECO:0000256" key="5">
    <source>
        <dbReference type="ARBA" id="ARBA00022553"/>
    </source>
</evidence>
<accession>A0AAI8HJZ0</accession>
<dbReference type="InterPro" id="IPR003594">
    <property type="entry name" value="HATPase_dom"/>
</dbReference>
<dbReference type="GO" id="GO:0005886">
    <property type="term" value="C:plasma membrane"/>
    <property type="evidence" value="ECO:0007669"/>
    <property type="project" value="UniProtKB-SubCell"/>
</dbReference>
<keyword evidence="11 14" id="KW-1133">Transmembrane helix</keyword>
<dbReference type="InterPro" id="IPR004358">
    <property type="entry name" value="Sig_transdc_His_kin-like_C"/>
</dbReference>
<evidence type="ECO:0000256" key="7">
    <source>
        <dbReference type="ARBA" id="ARBA00022692"/>
    </source>
</evidence>
<keyword evidence="18" id="KW-1185">Reference proteome</keyword>
<evidence type="ECO:0000259" key="15">
    <source>
        <dbReference type="PROSITE" id="PS50109"/>
    </source>
</evidence>
<dbReference type="EC" id="2.7.13.3" evidence="3"/>
<dbReference type="Gene3D" id="3.30.565.10">
    <property type="entry name" value="Histidine kinase-like ATPase, C-terminal domain"/>
    <property type="match status" value="1"/>
</dbReference>
<keyword evidence="13 14" id="KW-0472">Membrane</keyword>
<dbReference type="SMART" id="SM00388">
    <property type="entry name" value="HisKA"/>
    <property type="match status" value="1"/>
</dbReference>
<dbReference type="PRINTS" id="PR00344">
    <property type="entry name" value="BCTRLSENSOR"/>
</dbReference>
<organism evidence="17 18">
    <name type="scientific">Bacillus siamensis</name>
    <dbReference type="NCBI Taxonomy" id="659243"/>
    <lineage>
        <taxon>Bacteria</taxon>
        <taxon>Bacillati</taxon>
        <taxon>Bacillota</taxon>
        <taxon>Bacilli</taxon>
        <taxon>Bacillales</taxon>
        <taxon>Bacillaceae</taxon>
        <taxon>Bacillus</taxon>
        <taxon>Bacillus amyloliquefaciens group</taxon>
    </lineage>
</organism>
<dbReference type="InterPro" id="IPR036890">
    <property type="entry name" value="HATPase_C_sf"/>
</dbReference>
<dbReference type="GO" id="GO:0004721">
    <property type="term" value="F:phosphoprotein phosphatase activity"/>
    <property type="evidence" value="ECO:0007669"/>
    <property type="project" value="TreeGrafter"/>
</dbReference>
<reference evidence="17 18" key="1">
    <citation type="submission" date="2017-11" db="EMBL/GenBank/DDBJ databases">
        <title>Genome sequence and genome mining of multiple bioactive secondary metabolites from a deep sea-derived Bacillus siamensis SCSIO 05746.</title>
        <authorList>
            <person name="Pan H.-Q."/>
            <person name="Ju J.-H."/>
        </authorList>
    </citation>
    <scope>NUCLEOTIDE SEQUENCE [LARGE SCALE GENOMIC DNA]</scope>
    <source>
        <strain evidence="17 18">SCSIO 05746</strain>
    </source>
</reference>
<dbReference type="Pfam" id="PF00512">
    <property type="entry name" value="HisKA"/>
    <property type="match status" value="1"/>
</dbReference>
<dbReference type="PANTHER" id="PTHR45453:SF1">
    <property type="entry name" value="PHOSPHATE REGULON SENSOR PROTEIN PHOR"/>
    <property type="match status" value="1"/>
</dbReference>
<keyword evidence="7 14" id="KW-0812">Transmembrane</keyword>
<evidence type="ECO:0000256" key="11">
    <source>
        <dbReference type="ARBA" id="ARBA00022989"/>
    </source>
</evidence>
<keyword evidence="4" id="KW-1003">Cell membrane</keyword>
<feature type="domain" description="HAMP" evidence="16">
    <location>
        <begin position="194"/>
        <end position="247"/>
    </location>
</feature>
<dbReference type="InterPro" id="IPR050351">
    <property type="entry name" value="BphY/WalK/GraS-like"/>
</dbReference>
<dbReference type="EMBL" id="CP025001">
    <property type="protein sequence ID" value="AUJ75422.1"/>
    <property type="molecule type" value="Genomic_DNA"/>
</dbReference>
<sequence>MKRRKLYRTLRFQLLFRSLAILALLLCFIGGTQYMFMARTMYENQAISIQSYIHSMNQSVWRSIKTLARSETPAHPNLIYPGMTAAFINPSYKMSVLSEDPQAGAAPSFPKNVYRDALTDPMALHYQVAHNKAGKEIIAVFQAISVDGRQAGVVQMSTLTQPLNDSLFRQIGIFAVLSFAALVIGLFVFLPMIRLTLKPLSRIGRMLDDINAASLDKRLPIDKRHAEMESLGISINQMLGRIETAFQAEKEAKERILQFVSDTSHELRAPLTSIHGFIEILMRGAAEKPEQKEKALQSLYAESARANKLIEDLLFLAKMDRDPSFEMKKGALGDVILEMEAQLRLLAGKRKLEFFVDQKIEAVFDKDKMNQVILNLFYNAVQHTDEETGVITVSLQKDGGIMLMMADNGTGVAPEHVPHLFDRFYRAETSRSRKYGGTGLGLAITKTIIDSHNGTIEVKSEQGKGSVFVIRLPG</sequence>
<dbReference type="GO" id="GO:0016036">
    <property type="term" value="P:cellular response to phosphate starvation"/>
    <property type="evidence" value="ECO:0007669"/>
    <property type="project" value="TreeGrafter"/>
</dbReference>
<evidence type="ECO:0000256" key="9">
    <source>
        <dbReference type="ARBA" id="ARBA00022777"/>
    </source>
</evidence>
<dbReference type="InterPro" id="IPR003660">
    <property type="entry name" value="HAMP_dom"/>
</dbReference>
<keyword evidence="5" id="KW-0597">Phosphoprotein</keyword>
<dbReference type="PROSITE" id="PS50109">
    <property type="entry name" value="HIS_KIN"/>
    <property type="match status" value="1"/>
</dbReference>
<keyword evidence="10" id="KW-0067">ATP-binding</keyword>